<proteinExistence type="predicted"/>
<protein>
    <submittedName>
        <fullName evidence="9">Sigma-70 family RNA polymerase sigma factor</fullName>
    </submittedName>
</protein>
<dbReference type="InterPro" id="IPR007624">
    <property type="entry name" value="RNA_pol_sigma70_r3"/>
</dbReference>
<dbReference type="InterPro" id="IPR007630">
    <property type="entry name" value="RNA_pol_sigma70_r4"/>
</dbReference>
<dbReference type="RefSeq" id="WP_340269378.1">
    <property type="nucleotide sequence ID" value="NZ_JBBEOG010000004.1"/>
</dbReference>
<dbReference type="NCBIfam" id="TIGR02937">
    <property type="entry name" value="sigma70-ECF"/>
    <property type="match status" value="1"/>
</dbReference>
<feature type="domain" description="RNA polymerase sigma-70 region 3" evidence="6">
    <location>
        <begin position="116"/>
        <end position="186"/>
    </location>
</feature>
<dbReference type="PANTHER" id="PTHR30385">
    <property type="entry name" value="SIGMA FACTOR F FLAGELLAR"/>
    <property type="match status" value="1"/>
</dbReference>
<gene>
    <name evidence="9" type="ORF">ACFPJ6_11885</name>
</gene>
<keyword evidence="4" id="KW-0804">Transcription</keyword>
<evidence type="ECO:0000259" key="8">
    <source>
        <dbReference type="Pfam" id="PF04545"/>
    </source>
</evidence>
<dbReference type="SUPFAM" id="SSF88946">
    <property type="entry name" value="Sigma2 domain of RNA polymerase sigma factors"/>
    <property type="match status" value="1"/>
</dbReference>
<evidence type="ECO:0000256" key="4">
    <source>
        <dbReference type="ARBA" id="ARBA00023163"/>
    </source>
</evidence>
<dbReference type="InterPro" id="IPR014284">
    <property type="entry name" value="RNA_pol_sigma-70_dom"/>
</dbReference>
<dbReference type="PANTHER" id="PTHR30385:SF7">
    <property type="entry name" value="RNA POLYMERASE SIGMA FACTOR FLIA"/>
    <property type="match status" value="1"/>
</dbReference>
<dbReference type="InterPro" id="IPR013324">
    <property type="entry name" value="RNA_pol_sigma_r3/r4-like"/>
</dbReference>
<dbReference type="InterPro" id="IPR013325">
    <property type="entry name" value="RNA_pol_sigma_r2"/>
</dbReference>
<comment type="caution">
    <text evidence="9">The sequence shown here is derived from an EMBL/GenBank/DDBJ whole genome shotgun (WGS) entry which is preliminary data.</text>
</comment>
<feature type="domain" description="RNA polymerase sigma-70 region 4" evidence="8">
    <location>
        <begin position="201"/>
        <end position="247"/>
    </location>
</feature>
<evidence type="ECO:0000259" key="7">
    <source>
        <dbReference type="Pfam" id="PF04542"/>
    </source>
</evidence>
<evidence type="ECO:0000256" key="2">
    <source>
        <dbReference type="ARBA" id="ARBA00023082"/>
    </source>
</evidence>
<dbReference type="EMBL" id="JBHSLD010000009">
    <property type="protein sequence ID" value="MFC5381494.1"/>
    <property type="molecule type" value="Genomic_DNA"/>
</dbReference>
<keyword evidence="10" id="KW-1185">Reference proteome</keyword>
<feature type="region of interest" description="Disordered" evidence="5">
    <location>
        <begin position="107"/>
        <end position="128"/>
    </location>
</feature>
<dbReference type="Pfam" id="PF04542">
    <property type="entry name" value="Sigma70_r2"/>
    <property type="match status" value="1"/>
</dbReference>
<organism evidence="9 10">
    <name type="scientific">Aquipuribacter nitratireducens</name>
    <dbReference type="NCBI Taxonomy" id="650104"/>
    <lineage>
        <taxon>Bacteria</taxon>
        <taxon>Bacillati</taxon>
        <taxon>Actinomycetota</taxon>
        <taxon>Actinomycetes</taxon>
        <taxon>Micrococcales</taxon>
        <taxon>Intrasporangiaceae</taxon>
        <taxon>Aquipuribacter</taxon>
    </lineage>
</organism>
<dbReference type="Pfam" id="PF04539">
    <property type="entry name" value="Sigma70_r3"/>
    <property type="match status" value="1"/>
</dbReference>
<feature type="domain" description="RNA polymerase sigma-70 region 2" evidence="7">
    <location>
        <begin position="31"/>
        <end position="103"/>
    </location>
</feature>
<evidence type="ECO:0000256" key="5">
    <source>
        <dbReference type="SAM" id="MobiDB-lite"/>
    </source>
</evidence>
<keyword evidence="3" id="KW-0238">DNA-binding</keyword>
<dbReference type="SUPFAM" id="SSF88659">
    <property type="entry name" value="Sigma3 and sigma4 domains of RNA polymerase sigma factors"/>
    <property type="match status" value="2"/>
</dbReference>
<evidence type="ECO:0000256" key="1">
    <source>
        <dbReference type="ARBA" id="ARBA00023015"/>
    </source>
</evidence>
<dbReference type="Gene3D" id="1.10.1740.10">
    <property type="match status" value="1"/>
</dbReference>
<dbReference type="Gene3D" id="1.20.140.160">
    <property type="match status" value="1"/>
</dbReference>
<accession>A0ABW0GPF2</accession>
<evidence type="ECO:0000313" key="9">
    <source>
        <dbReference type="EMBL" id="MFC5381494.1"/>
    </source>
</evidence>
<reference evidence="10" key="1">
    <citation type="journal article" date="2019" name="Int. J. Syst. Evol. Microbiol.">
        <title>The Global Catalogue of Microorganisms (GCM) 10K type strain sequencing project: providing services to taxonomists for standard genome sequencing and annotation.</title>
        <authorList>
            <consortium name="The Broad Institute Genomics Platform"/>
            <consortium name="The Broad Institute Genome Sequencing Center for Infectious Disease"/>
            <person name="Wu L."/>
            <person name="Ma J."/>
        </authorList>
    </citation>
    <scope>NUCLEOTIDE SEQUENCE [LARGE SCALE GENOMIC DNA]</scope>
    <source>
        <strain evidence="10">CCUG 43114</strain>
    </source>
</reference>
<sequence length="310" mass="32782">MEILKRSQVGDDIGRVQTPPAAAERTDPEALVLAHLPLVGHCVGEVISRLPSHVDRDDLAGAGVEGLVQAARSWRPETGVPFSAHARTRIRGAIVDELRAADWASRGARSRARQTQQTQEHLTAHLGRVPTTDEVADAMGVAADQVHRVRAETHRAYLTSLDEAREAGEGGAHDTVADPGRSPEDHVVLAEHVGALFAAVDLLPERVREAVRGHYIDEEPMAAIAARLGVTESRVSQLRAEGIAMLRAALAAEGDRPAAERATARTQAYVATVAAAADVRASVATGASVLSGRVPAPRSRWATSTLSAIG</sequence>
<name>A0ABW0GPF2_9MICO</name>
<feature type="region of interest" description="Disordered" evidence="5">
    <location>
        <begin position="162"/>
        <end position="182"/>
    </location>
</feature>
<feature type="region of interest" description="Disordered" evidence="5">
    <location>
        <begin position="1"/>
        <end position="23"/>
    </location>
</feature>
<evidence type="ECO:0000256" key="3">
    <source>
        <dbReference type="ARBA" id="ARBA00023125"/>
    </source>
</evidence>
<dbReference type="InterPro" id="IPR007627">
    <property type="entry name" value="RNA_pol_sigma70_r2"/>
</dbReference>
<keyword evidence="1" id="KW-0805">Transcription regulation</keyword>
<evidence type="ECO:0000313" key="10">
    <source>
        <dbReference type="Proteomes" id="UP001596122"/>
    </source>
</evidence>
<evidence type="ECO:0000259" key="6">
    <source>
        <dbReference type="Pfam" id="PF04539"/>
    </source>
</evidence>
<dbReference type="Proteomes" id="UP001596122">
    <property type="component" value="Unassembled WGS sequence"/>
</dbReference>
<feature type="compositionally biased region" description="Basic and acidic residues" evidence="5">
    <location>
        <begin position="1"/>
        <end position="14"/>
    </location>
</feature>
<dbReference type="Pfam" id="PF04545">
    <property type="entry name" value="Sigma70_r4"/>
    <property type="match status" value="1"/>
</dbReference>
<keyword evidence="2" id="KW-0731">Sigma factor</keyword>